<proteinExistence type="inferred from homology"/>
<keyword evidence="4 9" id="KW-0812">Transmembrane</keyword>
<feature type="transmembrane region" description="Helical" evidence="9">
    <location>
        <begin position="164"/>
        <end position="186"/>
    </location>
</feature>
<gene>
    <name evidence="11" type="ORF">O3G_MSEX007447</name>
</gene>
<evidence type="ECO:0000256" key="4">
    <source>
        <dbReference type="ARBA" id="ARBA00022692"/>
    </source>
</evidence>
<dbReference type="GO" id="GO:0032870">
    <property type="term" value="P:cellular response to hormone stimulus"/>
    <property type="evidence" value="ECO:0007669"/>
    <property type="project" value="TreeGrafter"/>
</dbReference>
<dbReference type="SUPFAM" id="SSF81321">
    <property type="entry name" value="Family A G protein-coupled receptor-like"/>
    <property type="match status" value="1"/>
</dbReference>
<comment type="caution">
    <text evidence="11">The sequence shown here is derived from an EMBL/GenBank/DDBJ whole genome shotgun (WGS) entry which is preliminary data.</text>
</comment>
<evidence type="ECO:0000256" key="7">
    <source>
        <dbReference type="ARBA" id="ARBA00023170"/>
    </source>
</evidence>
<evidence type="ECO:0000313" key="12">
    <source>
        <dbReference type="Proteomes" id="UP000791440"/>
    </source>
</evidence>
<evidence type="ECO:0000256" key="9">
    <source>
        <dbReference type="SAM" id="Phobius"/>
    </source>
</evidence>
<feature type="region of interest" description="Disordered" evidence="8">
    <location>
        <begin position="283"/>
        <end position="308"/>
    </location>
</feature>
<dbReference type="PROSITE" id="PS50262">
    <property type="entry name" value="G_PROTEIN_RECEP_F1_2"/>
    <property type="match status" value="1"/>
</dbReference>
<dbReference type="GO" id="GO:0005886">
    <property type="term" value="C:plasma membrane"/>
    <property type="evidence" value="ECO:0007669"/>
    <property type="project" value="UniProtKB-SubCell"/>
</dbReference>
<reference evidence="11" key="2">
    <citation type="submission" date="2020-12" db="EMBL/GenBank/DDBJ databases">
        <authorList>
            <person name="Kanost M."/>
        </authorList>
    </citation>
    <scope>NUCLEOTIDE SEQUENCE</scope>
</reference>
<evidence type="ECO:0000256" key="2">
    <source>
        <dbReference type="ARBA" id="ARBA00010663"/>
    </source>
</evidence>
<dbReference type="InterPro" id="IPR017452">
    <property type="entry name" value="GPCR_Rhodpsn_7TM"/>
</dbReference>
<evidence type="ECO:0000256" key="8">
    <source>
        <dbReference type="SAM" id="MobiDB-lite"/>
    </source>
</evidence>
<dbReference type="PANTHER" id="PTHR24241:SF190">
    <property type="entry name" value="CARDIOACCELERATORY PEPTIDE RECEPTOR-LIKE PROTEIN"/>
    <property type="match status" value="1"/>
</dbReference>
<comment type="similarity">
    <text evidence="2">Belongs to the G-protein coupled receptor 1 family.</text>
</comment>
<keyword evidence="7" id="KW-0675">Receptor</keyword>
<keyword evidence="3" id="KW-1003">Cell membrane</keyword>
<dbReference type="Proteomes" id="UP000791440">
    <property type="component" value="Unassembled WGS sequence"/>
</dbReference>
<evidence type="ECO:0000256" key="6">
    <source>
        <dbReference type="ARBA" id="ARBA00023136"/>
    </source>
</evidence>
<evidence type="ECO:0000259" key="10">
    <source>
        <dbReference type="PROSITE" id="PS50262"/>
    </source>
</evidence>
<dbReference type="AlphaFoldDB" id="A0A921Z648"/>
<feature type="domain" description="G-protein coupled receptors family 1 profile" evidence="10">
    <location>
        <begin position="1"/>
        <end position="217"/>
    </location>
</feature>
<feature type="transmembrane region" description="Helical" evidence="9">
    <location>
        <begin position="47"/>
        <end position="66"/>
    </location>
</feature>
<reference evidence="11" key="1">
    <citation type="journal article" date="2016" name="Insect Biochem. Mol. Biol.">
        <title>Multifaceted biological insights from a draft genome sequence of the tobacco hornworm moth, Manduca sexta.</title>
        <authorList>
            <person name="Kanost M.R."/>
            <person name="Arrese E.L."/>
            <person name="Cao X."/>
            <person name="Chen Y.R."/>
            <person name="Chellapilla S."/>
            <person name="Goldsmith M.R."/>
            <person name="Grosse-Wilde E."/>
            <person name="Heckel D.G."/>
            <person name="Herndon N."/>
            <person name="Jiang H."/>
            <person name="Papanicolaou A."/>
            <person name="Qu J."/>
            <person name="Soulages J.L."/>
            <person name="Vogel H."/>
            <person name="Walters J."/>
            <person name="Waterhouse R.M."/>
            <person name="Ahn S.J."/>
            <person name="Almeida F.C."/>
            <person name="An C."/>
            <person name="Aqrawi P."/>
            <person name="Bretschneider A."/>
            <person name="Bryant W.B."/>
            <person name="Bucks S."/>
            <person name="Chao H."/>
            <person name="Chevignon G."/>
            <person name="Christen J.M."/>
            <person name="Clarke D.F."/>
            <person name="Dittmer N.T."/>
            <person name="Ferguson L.C.F."/>
            <person name="Garavelou S."/>
            <person name="Gordon K.H.J."/>
            <person name="Gunaratna R.T."/>
            <person name="Han Y."/>
            <person name="Hauser F."/>
            <person name="He Y."/>
            <person name="Heidel-Fischer H."/>
            <person name="Hirsh A."/>
            <person name="Hu Y."/>
            <person name="Jiang H."/>
            <person name="Kalra D."/>
            <person name="Klinner C."/>
            <person name="Konig C."/>
            <person name="Kovar C."/>
            <person name="Kroll A.R."/>
            <person name="Kuwar S.S."/>
            <person name="Lee S.L."/>
            <person name="Lehman R."/>
            <person name="Li K."/>
            <person name="Li Z."/>
            <person name="Liang H."/>
            <person name="Lovelace S."/>
            <person name="Lu Z."/>
            <person name="Mansfield J.H."/>
            <person name="McCulloch K.J."/>
            <person name="Mathew T."/>
            <person name="Morton B."/>
            <person name="Muzny D.M."/>
            <person name="Neunemann D."/>
            <person name="Ongeri F."/>
            <person name="Pauchet Y."/>
            <person name="Pu L.L."/>
            <person name="Pyrousis I."/>
            <person name="Rao X.J."/>
            <person name="Redding A."/>
            <person name="Roesel C."/>
            <person name="Sanchez-Gracia A."/>
            <person name="Schaack S."/>
            <person name="Shukla A."/>
            <person name="Tetreau G."/>
            <person name="Wang Y."/>
            <person name="Xiong G.H."/>
            <person name="Traut W."/>
            <person name="Walsh T.K."/>
            <person name="Worley K.C."/>
            <person name="Wu D."/>
            <person name="Wu W."/>
            <person name="Wu Y.Q."/>
            <person name="Zhang X."/>
            <person name="Zou Z."/>
            <person name="Zucker H."/>
            <person name="Briscoe A.D."/>
            <person name="Burmester T."/>
            <person name="Clem R.J."/>
            <person name="Feyereisen R."/>
            <person name="Grimmelikhuijzen C.J.P."/>
            <person name="Hamodrakas S.J."/>
            <person name="Hansson B.S."/>
            <person name="Huguet E."/>
            <person name="Jermiin L.S."/>
            <person name="Lan Q."/>
            <person name="Lehman H.K."/>
            <person name="Lorenzen M."/>
            <person name="Merzendorfer H."/>
            <person name="Michalopoulos I."/>
            <person name="Morton D.B."/>
            <person name="Muthukrishnan S."/>
            <person name="Oakeshott J.G."/>
            <person name="Palmer W."/>
            <person name="Park Y."/>
            <person name="Passarelli A.L."/>
            <person name="Rozas J."/>
            <person name="Schwartz L.M."/>
            <person name="Smith W."/>
            <person name="Southgate A."/>
            <person name="Vilcinskas A."/>
            <person name="Vogt R."/>
            <person name="Wang P."/>
            <person name="Werren J."/>
            <person name="Yu X.Q."/>
            <person name="Zhou J.J."/>
            <person name="Brown S.J."/>
            <person name="Scherer S.E."/>
            <person name="Richards S."/>
            <person name="Blissard G.W."/>
        </authorList>
    </citation>
    <scope>NUCLEOTIDE SEQUENCE</scope>
</reference>
<dbReference type="InterPro" id="IPR000276">
    <property type="entry name" value="GPCR_Rhodpsn"/>
</dbReference>
<evidence type="ECO:0000256" key="1">
    <source>
        <dbReference type="ARBA" id="ARBA00004651"/>
    </source>
</evidence>
<dbReference type="PROSITE" id="PS00237">
    <property type="entry name" value="G_PROTEIN_RECEP_F1_1"/>
    <property type="match status" value="1"/>
</dbReference>
<dbReference type="PANTHER" id="PTHR24241">
    <property type="entry name" value="NEUROPEPTIDE RECEPTOR-RELATED G-PROTEIN COUPLED RECEPTOR"/>
    <property type="match status" value="1"/>
</dbReference>
<protein>
    <recommendedName>
        <fullName evidence="10">G-protein coupled receptors family 1 profile domain-containing protein</fullName>
    </recommendedName>
</protein>
<feature type="region of interest" description="Disordered" evidence="8">
    <location>
        <begin position="237"/>
        <end position="270"/>
    </location>
</feature>
<evidence type="ECO:0000256" key="3">
    <source>
        <dbReference type="ARBA" id="ARBA00022475"/>
    </source>
</evidence>
<comment type="subcellular location">
    <subcellularLocation>
        <location evidence="1">Cell membrane</location>
        <topology evidence="1">Multi-pass membrane protein</topology>
    </subcellularLocation>
</comment>
<feature type="transmembrane region" description="Helical" evidence="9">
    <location>
        <begin position="201"/>
        <end position="220"/>
    </location>
</feature>
<dbReference type="GO" id="GO:0004930">
    <property type="term" value="F:G protein-coupled receptor activity"/>
    <property type="evidence" value="ECO:0007669"/>
    <property type="project" value="InterPro"/>
</dbReference>
<name>A0A921Z648_MANSE</name>
<feature type="transmembrane region" description="Helical" evidence="9">
    <location>
        <begin position="12"/>
        <end position="35"/>
    </location>
</feature>
<dbReference type="Pfam" id="PF00001">
    <property type="entry name" value="7tm_1"/>
    <property type="match status" value="1"/>
</dbReference>
<keyword evidence="12" id="KW-1185">Reference proteome</keyword>
<evidence type="ECO:0000313" key="11">
    <source>
        <dbReference type="EMBL" id="KAG6452056.1"/>
    </source>
</evidence>
<feature type="transmembrane region" description="Helical" evidence="9">
    <location>
        <begin position="95"/>
        <end position="118"/>
    </location>
</feature>
<feature type="compositionally biased region" description="Low complexity" evidence="8">
    <location>
        <begin position="289"/>
        <end position="308"/>
    </location>
</feature>
<dbReference type="GO" id="GO:0042277">
    <property type="term" value="F:peptide binding"/>
    <property type="evidence" value="ECO:0007669"/>
    <property type="project" value="TreeGrafter"/>
</dbReference>
<organism evidence="11 12">
    <name type="scientific">Manduca sexta</name>
    <name type="common">Tobacco hawkmoth</name>
    <name type="synonym">Tobacco hornworm</name>
    <dbReference type="NCBI Taxonomy" id="7130"/>
    <lineage>
        <taxon>Eukaryota</taxon>
        <taxon>Metazoa</taxon>
        <taxon>Ecdysozoa</taxon>
        <taxon>Arthropoda</taxon>
        <taxon>Hexapoda</taxon>
        <taxon>Insecta</taxon>
        <taxon>Pterygota</taxon>
        <taxon>Neoptera</taxon>
        <taxon>Endopterygota</taxon>
        <taxon>Lepidoptera</taxon>
        <taxon>Glossata</taxon>
        <taxon>Ditrysia</taxon>
        <taxon>Bombycoidea</taxon>
        <taxon>Sphingidae</taxon>
        <taxon>Sphinginae</taxon>
        <taxon>Sphingini</taxon>
        <taxon>Manduca</taxon>
    </lineage>
</organism>
<feature type="compositionally biased region" description="Polar residues" evidence="8">
    <location>
        <begin position="237"/>
        <end position="253"/>
    </location>
</feature>
<sequence length="308" mass="34844">MCKLLLVLRAFGLYLSSNILVCISIDRFFAVIYPLRLSEARKRSKQMLYGAWFVALACSLPQSVVFRLQQHPYIVGFDQCVSFDAFSSYRQEVTYNVFCLCAMYFVPLIVITVCYLCIFCEIRRSSKELDEKCVHRNGTGHVRLRRSDQRVLERARRRTLRMTVTIVAVFALCWLPYATMAMWYMVDRNSAVRVAPGVQDLLFAMAVSNSCMNPLVYGSYTLDLRGVIRRFIRKTCCGSSDSSDTIGNSGSSRLKNRNLHAETPLTTPLKDSRVRTRLGVRFAETSLTAAPPRASRAAPAARTPRAPA</sequence>
<keyword evidence="6 9" id="KW-0472">Membrane</keyword>
<accession>A0A921Z648</accession>
<dbReference type="EMBL" id="JH668417">
    <property type="protein sequence ID" value="KAG6452056.1"/>
    <property type="molecule type" value="Genomic_DNA"/>
</dbReference>
<keyword evidence="5 9" id="KW-1133">Transmembrane helix</keyword>
<evidence type="ECO:0000256" key="5">
    <source>
        <dbReference type="ARBA" id="ARBA00022989"/>
    </source>
</evidence>